<dbReference type="Proteomes" id="UP000054549">
    <property type="component" value="Unassembled WGS sequence"/>
</dbReference>
<dbReference type="GO" id="GO:0046872">
    <property type="term" value="F:metal ion binding"/>
    <property type="evidence" value="ECO:0007669"/>
    <property type="project" value="UniProtKB-KW"/>
</dbReference>
<organism evidence="7 8">
    <name type="scientific">Amanita muscaria (strain Koide BX008)</name>
    <dbReference type="NCBI Taxonomy" id="946122"/>
    <lineage>
        <taxon>Eukaryota</taxon>
        <taxon>Fungi</taxon>
        <taxon>Dikarya</taxon>
        <taxon>Basidiomycota</taxon>
        <taxon>Agaricomycotina</taxon>
        <taxon>Agaricomycetes</taxon>
        <taxon>Agaricomycetidae</taxon>
        <taxon>Agaricales</taxon>
        <taxon>Pluteineae</taxon>
        <taxon>Amanitaceae</taxon>
        <taxon>Amanita</taxon>
    </lineage>
</organism>
<evidence type="ECO:0000313" key="8">
    <source>
        <dbReference type="Proteomes" id="UP000054549"/>
    </source>
</evidence>
<evidence type="ECO:0000256" key="1">
    <source>
        <dbReference type="ARBA" id="ARBA00001946"/>
    </source>
</evidence>
<accession>A0A0C2XDG1</accession>
<dbReference type="SFLD" id="SFLDG01020">
    <property type="entry name" value="Terpene_Cyclase_Like_2"/>
    <property type="match status" value="1"/>
</dbReference>
<keyword evidence="8" id="KW-1185">Reference proteome</keyword>
<comment type="cofactor">
    <cofactor evidence="1 6">
        <name>Mg(2+)</name>
        <dbReference type="ChEBI" id="CHEBI:18420"/>
    </cofactor>
</comment>
<dbReference type="SFLD" id="SFLDS00005">
    <property type="entry name" value="Isoprenoid_Synthase_Type_I"/>
    <property type="match status" value="1"/>
</dbReference>
<dbReference type="Pfam" id="PF19086">
    <property type="entry name" value="Terpene_syn_C_2"/>
    <property type="match status" value="1"/>
</dbReference>
<sequence length="325" mass="38249">MASHCKYPVHLSPYYEEQSRASIQWLANIAHLSKKEEARYVAVKFGLLISLAIPYADVQRLRVSIDWMNYIFWLDDQLEAFDVEGNRRFEECCMAAMRDPIQYQTDELAAILTKSWCGRMEQASSTAFKERFMVSMKEYFQGVREQVEARIQNRNTDTEEYMTIRWHSSGIVPSLLLADFCREAYLPDYVHDHPTFNSLRRAAGEHVIYVNDIVSYDRESREDSHNLVCVVMKTKGYSLQEAMDFVGQRANECIDRFEYARQKLPSWGPEVDKIVADFTAGYEHWVSGHLHWALSSERYFGDIKNKRVVKLRQFWRPLKYERKGE</sequence>
<keyword evidence="4 6" id="KW-0460">Magnesium</keyword>
<dbReference type="EC" id="4.2.3.-" evidence="6"/>
<reference evidence="7 8" key="1">
    <citation type="submission" date="2014-04" db="EMBL/GenBank/DDBJ databases">
        <title>Evolutionary Origins and Diversification of the Mycorrhizal Mutualists.</title>
        <authorList>
            <consortium name="DOE Joint Genome Institute"/>
            <consortium name="Mycorrhizal Genomics Consortium"/>
            <person name="Kohler A."/>
            <person name="Kuo A."/>
            <person name="Nagy L.G."/>
            <person name="Floudas D."/>
            <person name="Copeland A."/>
            <person name="Barry K.W."/>
            <person name="Cichocki N."/>
            <person name="Veneault-Fourrey C."/>
            <person name="LaButti K."/>
            <person name="Lindquist E.A."/>
            <person name="Lipzen A."/>
            <person name="Lundell T."/>
            <person name="Morin E."/>
            <person name="Murat C."/>
            <person name="Riley R."/>
            <person name="Ohm R."/>
            <person name="Sun H."/>
            <person name="Tunlid A."/>
            <person name="Henrissat B."/>
            <person name="Grigoriev I.V."/>
            <person name="Hibbett D.S."/>
            <person name="Martin F."/>
        </authorList>
    </citation>
    <scope>NUCLEOTIDE SEQUENCE [LARGE SCALE GENOMIC DNA]</scope>
    <source>
        <strain evidence="7 8">Koide BX008</strain>
    </source>
</reference>
<dbReference type="SUPFAM" id="SSF48576">
    <property type="entry name" value="Terpenoid synthases"/>
    <property type="match status" value="1"/>
</dbReference>
<dbReference type="OrthoDB" id="2861623at2759"/>
<dbReference type="AlphaFoldDB" id="A0A0C2XDG1"/>
<evidence type="ECO:0000256" key="2">
    <source>
        <dbReference type="ARBA" id="ARBA00006333"/>
    </source>
</evidence>
<dbReference type="GO" id="GO:0008299">
    <property type="term" value="P:isoprenoid biosynthetic process"/>
    <property type="evidence" value="ECO:0007669"/>
    <property type="project" value="UniProtKB-ARBA"/>
</dbReference>
<evidence type="ECO:0000313" key="7">
    <source>
        <dbReference type="EMBL" id="KIL66883.1"/>
    </source>
</evidence>
<proteinExistence type="inferred from homology"/>
<dbReference type="STRING" id="946122.A0A0C2XDG1"/>
<dbReference type="HOGENOM" id="CLU_042538_2_1_1"/>
<keyword evidence="3 6" id="KW-0479">Metal-binding</keyword>
<evidence type="ECO:0000256" key="5">
    <source>
        <dbReference type="ARBA" id="ARBA00023239"/>
    </source>
</evidence>
<dbReference type="EMBL" id="KN818234">
    <property type="protein sequence ID" value="KIL66883.1"/>
    <property type="molecule type" value="Genomic_DNA"/>
</dbReference>
<keyword evidence="5 6" id="KW-0456">Lyase</keyword>
<dbReference type="InParanoid" id="A0A0C2XDG1"/>
<protein>
    <recommendedName>
        <fullName evidence="6">Terpene synthase</fullName>
        <ecNumber evidence="6">4.2.3.-</ecNumber>
    </recommendedName>
</protein>
<evidence type="ECO:0000256" key="6">
    <source>
        <dbReference type="RuleBase" id="RU366034"/>
    </source>
</evidence>
<dbReference type="InterPro" id="IPR008949">
    <property type="entry name" value="Isoprenoid_synthase_dom_sf"/>
</dbReference>
<name>A0A0C2XDG1_AMAMK</name>
<gene>
    <name evidence="7" type="ORF">M378DRAFT_9904</name>
</gene>
<comment type="similarity">
    <text evidence="2 6">Belongs to the terpene synthase family.</text>
</comment>
<evidence type="ECO:0000256" key="3">
    <source>
        <dbReference type="ARBA" id="ARBA00022723"/>
    </source>
</evidence>
<dbReference type="Gene3D" id="1.10.600.10">
    <property type="entry name" value="Farnesyl Diphosphate Synthase"/>
    <property type="match status" value="1"/>
</dbReference>
<dbReference type="PANTHER" id="PTHR35201:SF4">
    <property type="entry name" value="BETA-PINACENE SYNTHASE-RELATED"/>
    <property type="match status" value="1"/>
</dbReference>
<evidence type="ECO:0000256" key="4">
    <source>
        <dbReference type="ARBA" id="ARBA00022842"/>
    </source>
</evidence>
<dbReference type="InterPro" id="IPR034686">
    <property type="entry name" value="Terpene_cyclase-like_2"/>
</dbReference>
<dbReference type="GO" id="GO:0010333">
    <property type="term" value="F:terpene synthase activity"/>
    <property type="evidence" value="ECO:0007669"/>
    <property type="project" value="InterPro"/>
</dbReference>
<dbReference type="PANTHER" id="PTHR35201">
    <property type="entry name" value="TERPENE SYNTHASE"/>
    <property type="match status" value="1"/>
</dbReference>